<dbReference type="PANTHER" id="PTHR31707">
    <property type="entry name" value="PECTINESTERASE"/>
    <property type="match status" value="1"/>
</dbReference>
<evidence type="ECO:0000256" key="6">
    <source>
        <dbReference type="ARBA" id="ARBA00022512"/>
    </source>
</evidence>
<feature type="active site" evidence="9">
    <location>
        <position position="411"/>
    </location>
</feature>
<dbReference type="FunFam" id="2.160.20.10:FF:000029">
    <property type="entry name" value="Pectinesterase 4"/>
    <property type="match status" value="1"/>
</dbReference>
<dbReference type="FunCoup" id="A0A2G5CW70">
    <property type="interactions" value="77"/>
</dbReference>
<dbReference type="AlphaFoldDB" id="A0A2G5CW70"/>
<evidence type="ECO:0000256" key="7">
    <source>
        <dbReference type="ARBA" id="ARBA00022801"/>
    </source>
</evidence>
<dbReference type="InterPro" id="IPR012334">
    <property type="entry name" value="Pectin_lyas_fold"/>
</dbReference>
<protein>
    <recommendedName>
        <fullName evidence="5 10">Pectinesterase</fullName>
        <ecNumber evidence="5 10">3.1.1.11</ecNumber>
    </recommendedName>
</protein>
<dbReference type="PROSITE" id="PS00503">
    <property type="entry name" value="PECTINESTERASE_2"/>
    <property type="match status" value="1"/>
</dbReference>
<dbReference type="EMBL" id="KZ305052">
    <property type="protein sequence ID" value="PIA35513.1"/>
    <property type="molecule type" value="Genomic_DNA"/>
</dbReference>
<comment type="similarity">
    <text evidence="3">In the N-terminal section; belongs to the PMEI family.</text>
</comment>
<dbReference type="GO" id="GO:0030599">
    <property type="term" value="F:pectinesterase activity"/>
    <property type="evidence" value="ECO:0007669"/>
    <property type="project" value="UniProtKB-UniRule"/>
</dbReference>
<organism evidence="12 13">
    <name type="scientific">Aquilegia coerulea</name>
    <name type="common">Rocky mountain columbine</name>
    <dbReference type="NCBI Taxonomy" id="218851"/>
    <lineage>
        <taxon>Eukaryota</taxon>
        <taxon>Viridiplantae</taxon>
        <taxon>Streptophyta</taxon>
        <taxon>Embryophyta</taxon>
        <taxon>Tracheophyta</taxon>
        <taxon>Spermatophyta</taxon>
        <taxon>Magnoliopsida</taxon>
        <taxon>Ranunculales</taxon>
        <taxon>Ranunculaceae</taxon>
        <taxon>Thalictroideae</taxon>
        <taxon>Aquilegia</taxon>
    </lineage>
</organism>
<dbReference type="NCBIfam" id="TIGR01614">
    <property type="entry name" value="PME_inhib"/>
    <property type="match status" value="1"/>
</dbReference>
<dbReference type="GO" id="GO:0004857">
    <property type="term" value="F:enzyme inhibitor activity"/>
    <property type="evidence" value="ECO:0007669"/>
    <property type="project" value="InterPro"/>
</dbReference>
<sequence length="579" mass="63587">MMGKVAVAGISLILVVGVIIGVIATVSRGGDSSDNKNGGLATGMKAVETLCGPADFKDVCMKTLSPIAQKNGNATPKDLLQATFEATMEEVKKAVDKSAELAKGVTNSTYDKMSIDDCKEVMEYAIYELNKAIRKVSNSEMHTLGQVEGDLKTWLSAVLAYKSSCIDDIMNPEMKKSMEDGLSRTNQHTNNAISIVDEISKILSKINVTVPDVKQISQQLNHTSRRLLNSDVELDKDGYPSWFSAADRKLLAGRNAQLVPNVVVALDGSGQFKSINQALAAYPKNHRGRFIIYVKAGVYREYVTVPLNAVNVYMYGDGPRKTVVTGNRNVALAKYTTKDCGTFTVIGDGFVAKSMGFLNTAGPEGHQAVALRVSSDFSAFYNCRIDANQDTLYYNAKRSFYKNCVISGTVDFIFGMGTALIQNSKIIARLGNMGQFNALTADGRDTPKVNTGVVIQNCQIVPEARLIPQRFVKKSYLGRPWKPYSRTMIMESVIGDFIRPEGWFPWEEKKNVPVHIDTCEYREYGNRGPGANTNGRVKWRGYQAVTDRKVAQQYTAVPLMDGGRWIPATGGQVTLGLRY</sequence>
<dbReference type="Proteomes" id="UP000230069">
    <property type="component" value="Unassembled WGS sequence"/>
</dbReference>
<keyword evidence="8 10" id="KW-0063">Aspartyl esterase</keyword>
<dbReference type="GO" id="GO:0042545">
    <property type="term" value="P:cell wall modification"/>
    <property type="evidence" value="ECO:0007669"/>
    <property type="project" value="UniProtKB-UniRule"/>
</dbReference>
<dbReference type="InParanoid" id="A0A2G5CW70"/>
<dbReference type="InterPro" id="IPR006501">
    <property type="entry name" value="Pectinesterase_inhib_dom"/>
</dbReference>
<keyword evidence="6" id="KW-0134">Cell wall</keyword>
<evidence type="ECO:0000256" key="10">
    <source>
        <dbReference type="RuleBase" id="RU000589"/>
    </source>
</evidence>
<dbReference type="UniPathway" id="UPA00545">
    <property type="reaction ID" value="UER00823"/>
</dbReference>
<evidence type="ECO:0000313" key="13">
    <source>
        <dbReference type="Proteomes" id="UP000230069"/>
    </source>
</evidence>
<dbReference type="InterPro" id="IPR035513">
    <property type="entry name" value="Invertase/methylesterase_inhib"/>
</dbReference>
<comment type="similarity">
    <text evidence="4">In the C-terminal section; belongs to the pectinesterase family.</text>
</comment>
<dbReference type="Gene3D" id="2.160.20.10">
    <property type="entry name" value="Single-stranded right-handed beta-helix, Pectin lyase-like"/>
    <property type="match status" value="1"/>
</dbReference>
<keyword evidence="6" id="KW-0964">Secreted</keyword>
<comment type="subcellular location">
    <subcellularLocation>
        <location evidence="1">Secreted</location>
        <location evidence="1">Cell wall</location>
    </subcellularLocation>
</comment>
<keyword evidence="7 10" id="KW-0378">Hydrolase</keyword>
<evidence type="ECO:0000256" key="8">
    <source>
        <dbReference type="ARBA" id="ARBA00023085"/>
    </source>
</evidence>
<dbReference type="SUPFAM" id="SSF101148">
    <property type="entry name" value="Plant invertase/pectin methylesterase inhibitor"/>
    <property type="match status" value="1"/>
</dbReference>
<comment type="pathway">
    <text evidence="2 10">Glycan metabolism; pectin degradation; 2-dehydro-3-deoxy-D-gluconate from pectin: step 1/5.</text>
</comment>
<evidence type="ECO:0000313" key="12">
    <source>
        <dbReference type="EMBL" id="PIA35513.1"/>
    </source>
</evidence>
<dbReference type="Gene3D" id="1.20.140.40">
    <property type="entry name" value="Invertase/pectin methylesterase inhibitor family protein"/>
    <property type="match status" value="1"/>
</dbReference>
<comment type="catalytic activity">
    <reaction evidence="10">
        <text>[(1-&gt;4)-alpha-D-galacturonosyl methyl ester](n) + n H2O = [(1-&gt;4)-alpha-D-galacturonosyl](n) + n methanol + n H(+)</text>
        <dbReference type="Rhea" id="RHEA:22380"/>
        <dbReference type="Rhea" id="RHEA-COMP:14570"/>
        <dbReference type="Rhea" id="RHEA-COMP:14573"/>
        <dbReference type="ChEBI" id="CHEBI:15377"/>
        <dbReference type="ChEBI" id="CHEBI:15378"/>
        <dbReference type="ChEBI" id="CHEBI:17790"/>
        <dbReference type="ChEBI" id="CHEBI:140522"/>
        <dbReference type="ChEBI" id="CHEBI:140523"/>
        <dbReference type="EC" id="3.1.1.11"/>
    </reaction>
</comment>
<dbReference type="CDD" id="cd15798">
    <property type="entry name" value="PMEI-like_3"/>
    <property type="match status" value="1"/>
</dbReference>
<evidence type="ECO:0000256" key="9">
    <source>
        <dbReference type="PROSITE-ProRule" id="PRU10040"/>
    </source>
</evidence>
<dbReference type="Pfam" id="PF01095">
    <property type="entry name" value="Pectinesterase"/>
    <property type="match status" value="1"/>
</dbReference>
<proteinExistence type="inferred from homology"/>
<evidence type="ECO:0000259" key="11">
    <source>
        <dbReference type="SMART" id="SM00856"/>
    </source>
</evidence>
<dbReference type="SMART" id="SM00856">
    <property type="entry name" value="PMEI"/>
    <property type="match status" value="1"/>
</dbReference>
<evidence type="ECO:0000256" key="3">
    <source>
        <dbReference type="ARBA" id="ARBA00006027"/>
    </source>
</evidence>
<dbReference type="InterPro" id="IPR000070">
    <property type="entry name" value="Pectinesterase_cat"/>
</dbReference>
<evidence type="ECO:0000256" key="5">
    <source>
        <dbReference type="ARBA" id="ARBA00013229"/>
    </source>
</evidence>
<keyword evidence="13" id="KW-1185">Reference proteome</keyword>
<reference evidence="12 13" key="1">
    <citation type="submission" date="2017-09" db="EMBL/GenBank/DDBJ databases">
        <title>WGS assembly of Aquilegia coerulea Goldsmith.</title>
        <authorList>
            <person name="Hodges S."/>
            <person name="Kramer E."/>
            <person name="Nordborg M."/>
            <person name="Tomkins J."/>
            <person name="Borevitz J."/>
            <person name="Derieg N."/>
            <person name="Yan J."/>
            <person name="Mihaltcheva S."/>
            <person name="Hayes R.D."/>
            <person name="Rokhsar D."/>
        </authorList>
    </citation>
    <scope>NUCLEOTIDE SEQUENCE [LARGE SCALE GENOMIC DNA]</scope>
    <source>
        <strain evidence="13">cv. Goldsmith</strain>
    </source>
</reference>
<dbReference type="STRING" id="218851.A0A2G5CW70"/>
<dbReference type="InterPro" id="IPR033131">
    <property type="entry name" value="Pectinesterase_Asp_AS"/>
</dbReference>
<dbReference type="InterPro" id="IPR011050">
    <property type="entry name" value="Pectin_lyase_fold/virulence"/>
</dbReference>
<dbReference type="SUPFAM" id="SSF51126">
    <property type="entry name" value="Pectin lyase-like"/>
    <property type="match status" value="1"/>
</dbReference>
<feature type="domain" description="Pectinesterase inhibitor" evidence="11">
    <location>
        <begin position="42"/>
        <end position="195"/>
    </location>
</feature>
<dbReference type="GO" id="GO:0045490">
    <property type="term" value="P:pectin catabolic process"/>
    <property type="evidence" value="ECO:0007669"/>
    <property type="project" value="UniProtKB-UniRule"/>
</dbReference>
<evidence type="ECO:0000256" key="1">
    <source>
        <dbReference type="ARBA" id="ARBA00004191"/>
    </source>
</evidence>
<dbReference type="Pfam" id="PF04043">
    <property type="entry name" value="PMEI"/>
    <property type="match status" value="1"/>
</dbReference>
<dbReference type="EC" id="3.1.1.11" evidence="5 10"/>
<accession>A0A2G5CW70</accession>
<dbReference type="OrthoDB" id="2019149at2759"/>
<name>A0A2G5CW70_AQUCA</name>
<gene>
    <name evidence="12" type="ORF">AQUCO_03500108v1</name>
</gene>
<evidence type="ECO:0000256" key="4">
    <source>
        <dbReference type="ARBA" id="ARBA00007786"/>
    </source>
</evidence>
<evidence type="ECO:0000256" key="2">
    <source>
        <dbReference type="ARBA" id="ARBA00005184"/>
    </source>
</evidence>